<protein>
    <submittedName>
        <fullName evidence="3">Tripartite tricarboxylate transporter TctB family protein</fullName>
    </submittedName>
</protein>
<comment type="caution">
    <text evidence="3">The sequence shown here is derived from an EMBL/GenBank/DDBJ whole genome shotgun (WGS) entry which is preliminary data.</text>
</comment>
<feature type="domain" description="DUF1468" evidence="2">
    <location>
        <begin position="12"/>
        <end position="144"/>
    </location>
</feature>
<evidence type="ECO:0000313" key="4">
    <source>
        <dbReference type="Proteomes" id="UP001596353"/>
    </source>
</evidence>
<evidence type="ECO:0000259" key="2">
    <source>
        <dbReference type="Pfam" id="PF07331"/>
    </source>
</evidence>
<reference evidence="4" key="1">
    <citation type="journal article" date="2019" name="Int. J. Syst. Evol. Microbiol.">
        <title>The Global Catalogue of Microorganisms (GCM) 10K type strain sequencing project: providing services to taxonomists for standard genome sequencing and annotation.</title>
        <authorList>
            <consortium name="The Broad Institute Genomics Platform"/>
            <consortium name="The Broad Institute Genome Sequencing Center for Infectious Disease"/>
            <person name="Wu L."/>
            <person name="Ma J."/>
        </authorList>
    </citation>
    <scope>NUCLEOTIDE SEQUENCE [LARGE SCALE GENOMIC DNA]</scope>
    <source>
        <strain evidence="4">CCUG 66188</strain>
    </source>
</reference>
<dbReference type="Proteomes" id="UP001596353">
    <property type="component" value="Unassembled WGS sequence"/>
</dbReference>
<keyword evidence="4" id="KW-1185">Reference proteome</keyword>
<dbReference type="EMBL" id="JBHSWG010000001">
    <property type="protein sequence ID" value="MFC6760937.1"/>
    <property type="molecule type" value="Genomic_DNA"/>
</dbReference>
<feature type="transmembrane region" description="Helical" evidence="1">
    <location>
        <begin position="43"/>
        <end position="61"/>
    </location>
</feature>
<evidence type="ECO:0000313" key="3">
    <source>
        <dbReference type="EMBL" id="MFC6760937.1"/>
    </source>
</evidence>
<dbReference type="Pfam" id="PF07331">
    <property type="entry name" value="TctB"/>
    <property type="match status" value="1"/>
</dbReference>
<feature type="transmembrane region" description="Helical" evidence="1">
    <location>
        <begin position="81"/>
        <end position="109"/>
    </location>
</feature>
<name>A0ABW2B5S8_9RHOB</name>
<keyword evidence="1" id="KW-0812">Transmembrane</keyword>
<organism evidence="3 4">
    <name type="scientific">Sulfitobacter porphyrae</name>
    <dbReference type="NCBI Taxonomy" id="1246864"/>
    <lineage>
        <taxon>Bacteria</taxon>
        <taxon>Pseudomonadati</taxon>
        <taxon>Pseudomonadota</taxon>
        <taxon>Alphaproteobacteria</taxon>
        <taxon>Rhodobacterales</taxon>
        <taxon>Roseobacteraceae</taxon>
        <taxon>Sulfitobacter</taxon>
    </lineage>
</organism>
<feature type="transmembrane region" description="Helical" evidence="1">
    <location>
        <begin position="12"/>
        <end position="31"/>
    </location>
</feature>
<sequence>MRYLTERLEDIIAGIVTAAIGGFIIAEASTYSLGTLRQMGPGYFPIMIGTCMVVLALIMVATARPGTGPQRIGMDQLRGILFVAAAFLAFAFTVETLGMLVSVFLAVFLSALGNRNTSARQATILAVGTAVVATLIFRVGLGLQIRAY</sequence>
<keyword evidence="1" id="KW-1133">Transmembrane helix</keyword>
<dbReference type="InterPro" id="IPR009936">
    <property type="entry name" value="DUF1468"/>
</dbReference>
<gene>
    <name evidence="3" type="ORF">ACFQFQ_17920</name>
</gene>
<accession>A0ABW2B5S8</accession>
<proteinExistence type="predicted"/>
<evidence type="ECO:0000256" key="1">
    <source>
        <dbReference type="SAM" id="Phobius"/>
    </source>
</evidence>
<feature type="transmembrane region" description="Helical" evidence="1">
    <location>
        <begin position="121"/>
        <end position="141"/>
    </location>
</feature>
<keyword evidence="1" id="KW-0472">Membrane</keyword>